<proteinExistence type="predicted"/>
<dbReference type="AlphaFoldDB" id="A0A8G2MU11"/>
<name>A0A8G2MU11_RHILV</name>
<comment type="caution">
    <text evidence="1">The sequence shown here is derived from an EMBL/GenBank/DDBJ whole genome shotgun (WGS) entry which is preliminary data.</text>
</comment>
<organism evidence="1 2">
    <name type="scientific">Rhizobium leguminosarum bv. viciae</name>
    <dbReference type="NCBI Taxonomy" id="387"/>
    <lineage>
        <taxon>Bacteria</taxon>
        <taxon>Pseudomonadati</taxon>
        <taxon>Pseudomonadota</taxon>
        <taxon>Alphaproteobacteria</taxon>
        <taxon>Hyphomicrobiales</taxon>
        <taxon>Rhizobiaceae</taxon>
        <taxon>Rhizobium/Agrobacterium group</taxon>
        <taxon>Rhizobium</taxon>
    </lineage>
</organism>
<evidence type="ECO:0000313" key="1">
    <source>
        <dbReference type="EMBL" id="TBX96264.1"/>
    </source>
</evidence>
<dbReference type="Proteomes" id="UP000291866">
    <property type="component" value="Unassembled WGS sequence"/>
</dbReference>
<dbReference type="EMBL" id="SJLU01000003">
    <property type="protein sequence ID" value="TBX96264.1"/>
    <property type="molecule type" value="Genomic_DNA"/>
</dbReference>
<reference evidence="1 2" key="1">
    <citation type="submission" date="2019-02" db="EMBL/GenBank/DDBJ databases">
        <title>The competitiveness to form nodules shapes the capacities of Rhizobium leguminosarum sv viciae communities to promote symbiosis with specific hosts.</title>
        <authorList>
            <person name="Boivin S."/>
            <person name="Lepetit M."/>
        </authorList>
    </citation>
    <scope>NUCLEOTIDE SEQUENCE [LARGE SCALE GENOMIC DNA]</scope>
    <source>
        <strain evidence="1 2">SPF4F3</strain>
    </source>
</reference>
<gene>
    <name evidence="1" type="ORF">E0H31_09395</name>
</gene>
<protein>
    <submittedName>
        <fullName evidence="1">Uncharacterized protein</fullName>
    </submittedName>
</protein>
<sequence>MFQILSARFPESAIGICTSILSFAHRLLSNSFNRNRFKDEIMQQFKMLQRPLRLSKRRAAL</sequence>
<accession>A0A8G2MU11</accession>
<evidence type="ECO:0000313" key="2">
    <source>
        <dbReference type="Proteomes" id="UP000291866"/>
    </source>
</evidence>